<keyword evidence="11" id="KW-1185">Reference proteome</keyword>
<comment type="subcellular location">
    <subcellularLocation>
        <location evidence="2">Cell membrane</location>
    </subcellularLocation>
    <subcellularLocation>
        <location evidence="1">Membrane</location>
        <topology evidence="1">Single-pass membrane protein</topology>
    </subcellularLocation>
</comment>
<evidence type="ECO:0000313" key="11">
    <source>
        <dbReference type="Proteomes" id="UP000661507"/>
    </source>
</evidence>
<evidence type="ECO:0000256" key="3">
    <source>
        <dbReference type="ARBA" id="ARBA00022475"/>
    </source>
</evidence>
<organism evidence="10 11">
    <name type="scientific">Neoroseomonas lacus</name>
    <dbReference type="NCBI Taxonomy" id="287609"/>
    <lineage>
        <taxon>Bacteria</taxon>
        <taxon>Pseudomonadati</taxon>
        <taxon>Pseudomonadota</taxon>
        <taxon>Alphaproteobacteria</taxon>
        <taxon>Acetobacterales</taxon>
        <taxon>Acetobacteraceae</taxon>
        <taxon>Neoroseomonas</taxon>
    </lineage>
</organism>
<dbReference type="Pfam" id="PF09976">
    <property type="entry name" value="TPR_21"/>
    <property type="match status" value="1"/>
</dbReference>
<dbReference type="AlphaFoldDB" id="A0A917KUQ6"/>
<protein>
    <recommendedName>
        <fullName evidence="9">Ancillary SecYEG translocon subunit/Cell division coordinator CpoB TPR domain-containing protein</fullName>
    </recommendedName>
</protein>
<keyword evidence="5 8" id="KW-1133">Transmembrane helix</keyword>
<dbReference type="Proteomes" id="UP000661507">
    <property type="component" value="Unassembled WGS sequence"/>
</dbReference>
<evidence type="ECO:0000259" key="9">
    <source>
        <dbReference type="Pfam" id="PF09976"/>
    </source>
</evidence>
<dbReference type="PANTHER" id="PTHR38035:SF1">
    <property type="entry name" value="ANCILLARY SECYEG TRANSLOCON SUBUNIT"/>
    <property type="match status" value="1"/>
</dbReference>
<accession>A0A917KUQ6</accession>
<keyword evidence="4 8" id="KW-0812">Transmembrane</keyword>
<evidence type="ECO:0000256" key="7">
    <source>
        <dbReference type="ARBA" id="ARBA00023186"/>
    </source>
</evidence>
<reference evidence="10" key="2">
    <citation type="submission" date="2020-09" db="EMBL/GenBank/DDBJ databases">
        <authorList>
            <person name="Sun Q."/>
            <person name="Zhou Y."/>
        </authorList>
    </citation>
    <scope>NUCLEOTIDE SEQUENCE</scope>
    <source>
        <strain evidence="10">CGMCC 1.3617</strain>
    </source>
</reference>
<proteinExistence type="predicted"/>
<keyword evidence="7" id="KW-0143">Chaperone</keyword>
<keyword evidence="6 8" id="KW-0472">Membrane</keyword>
<evidence type="ECO:0000256" key="8">
    <source>
        <dbReference type="SAM" id="Phobius"/>
    </source>
</evidence>
<sequence length="216" mass="23309">MPDIFDEVEEDLRAERARKFWLRFSTPIFAALLLVLAGVGGWQGWHWYQTRQQTAAATAFMAAHRAAEAEGADLAVMATRFEALTAEAPEGYRVIGLLRAAALKAEVGDRDAALALYDRVANDTAADPVYRNLAALMWVLRSMDTAAPPVLTARLAPLMSPEAPFSASARELAALVQLKAGQRDEARRSFEALAGDVTAPQAIRDRAGRVASGLAS</sequence>
<name>A0A917KUQ6_9PROT</name>
<evidence type="ECO:0000256" key="5">
    <source>
        <dbReference type="ARBA" id="ARBA00022989"/>
    </source>
</evidence>
<evidence type="ECO:0000256" key="2">
    <source>
        <dbReference type="ARBA" id="ARBA00004236"/>
    </source>
</evidence>
<evidence type="ECO:0000256" key="1">
    <source>
        <dbReference type="ARBA" id="ARBA00004167"/>
    </source>
</evidence>
<evidence type="ECO:0000256" key="4">
    <source>
        <dbReference type="ARBA" id="ARBA00022692"/>
    </source>
</evidence>
<dbReference type="PANTHER" id="PTHR38035">
    <property type="entry name" value="UPF0070 PROTEIN YFGM"/>
    <property type="match status" value="1"/>
</dbReference>
<comment type="caution">
    <text evidence="10">The sequence shown here is derived from an EMBL/GenBank/DDBJ whole genome shotgun (WGS) entry which is preliminary data.</text>
</comment>
<evidence type="ECO:0000256" key="6">
    <source>
        <dbReference type="ARBA" id="ARBA00023136"/>
    </source>
</evidence>
<gene>
    <name evidence="10" type="ORF">GCM10011320_40070</name>
</gene>
<evidence type="ECO:0000313" key="10">
    <source>
        <dbReference type="EMBL" id="GGJ28804.1"/>
    </source>
</evidence>
<dbReference type="EMBL" id="BMKW01000010">
    <property type="protein sequence ID" value="GGJ28804.1"/>
    <property type="molecule type" value="Genomic_DNA"/>
</dbReference>
<keyword evidence="3" id="KW-1003">Cell membrane</keyword>
<dbReference type="GO" id="GO:0005886">
    <property type="term" value="C:plasma membrane"/>
    <property type="evidence" value="ECO:0007669"/>
    <property type="project" value="UniProtKB-SubCell"/>
</dbReference>
<dbReference type="InterPro" id="IPR018704">
    <property type="entry name" value="SecYEG/CpoB_TPR"/>
</dbReference>
<dbReference type="RefSeq" id="WP_188969984.1">
    <property type="nucleotide sequence ID" value="NZ_BMKW01000010.1"/>
</dbReference>
<dbReference type="GO" id="GO:0044877">
    <property type="term" value="F:protein-containing complex binding"/>
    <property type="evidence" value="ECO:0007669"/>
    <property type="project" value="InterPro"/>
</dbReference>
<dbReference type="InterPro" id="IPR026039">
    <property type="entry name" value="YfgM"/>
</dbReference>
<feature type="transmembrane region" description="Helical" evidence="8">
    <location>
        <begin position="20"/>
        <end position="42"/>
    </location>
</feature>
<feature type="domain" description="Ancillary SecYEG translocon subunit/Cell division coordinator CpoB TPR" evidence="9">
    <location>
        <begin position="18"/>
        <end position="192"/>
    </location>
</feature>
<reference evidence="10" key="1">
    <citation type="journal article" date="2014" name="Int. J. Syst. Evol. Microbiol.">
        <title>Complete genome sequence of Corynebacterium casei LMG S-19264T (=DSM 44701T), isolated from a smear-ripened cheese.</title>
        <authorList>
            <consortium name="US DOE Joint Genome Institute (JGI-PGF)"/>
            <person name="Walter F."/>
            <person name="Albersmeier A."/>
            <person name="Kalinowski J."/>
            <person name="Ruckert C."/>
        </authorList>
    </citation>
    <scope>NUCLEOTIDE SEQUENCE</scope>
    <source>
        <strain evidence="10">CGMCC 1.3617</strain>
    </source>
</reference>